<dbReference type="Gene3D" id="2.130.10.10">
    <property type="entry name" value="YVTN repeat-like/Quinoprotein amine dehydrogenase"/>
    <property type="match status" value="2"/>
</dbReference>
<name>A0A1I7XQI2_HETBA</name>
<reference evidence="8" key="1">
    <citation type="submission" date="2016-11" db="UniProtKB">
        <authorList>
            <consortium name="WormBaseParasite"/>
        </authorList>
    </citation>
    <scope>IDENTIFICATION</scope>
</reference>
<dbReference type="InterPro" id="IPR019775">
    <property type="entry name" value="WD40_repeat_CS"/>
</dbReference>
<keyword evidence="7" id="KW-1185">Reference proteome</keyword>
<evidence type="ECO:0000256" key="5">
    <source>
        <dbReference type="PROSITE-ProRule" id="PRU00221"/>
    </source>
</evidence>
<dbReference type="InterPro" id="IPR015943">
    <property type="entry name" value="WD40/YVTN_repeat-like_dom_sf"/>
</dbReference>
<organism evidence="7 8">
    <name type="scientific">Heterorhabditis bacteriophora</name>
    <name type="common">Entomopathogenic nematode worm</name>
    <dbReference type="NCBI Taxonomy" id="37862"/>
    <lineage>
        <taxon>Eukaryota</taxon>
        <taxon>Metazoa</taxon>
        <taxon>Ecdysozoa</taxon>
        <taxon>Nematoda</taxon>
        <taxon>Chromadorea</taxon>
        <taxon>Rhabditida</taxon>
        <taxon>Rhabditina</taxon>
        <taxon>Rhabditomorpha</taxon>
        <taxon>Strongyloidea</taxon>
        <taxon>Heterorhabditidae</taxon>
        <taxon>Heterorhabditis</taxon>
    </lineage>
</organism>
<dbReference type="Pfam" id="PF00400">
    <property type="entry name" value="WD40"/>
    <property type="match status" value="2"/>
</dbReference>
<evidence type="ECO:0000313" key="8">
    <source>
        <dbReference type="WBParaSite" id="Hba_20052"/>
    </source>
</evidence>
<dbReference type="PROSITE" id="PS50082">
    <property type="entry name" value="WD_REPEATS_2"/>
    <property type="match status" value="2"/>
</dbReference>
<dbReference type="PROSITE" id="PS50294">
    <property type="entry name" value="WD_REPEATS_REGION"/>
    <property type="match status" value="2"/>
</dbReference>
<dbReference type="PANTHER" id="PTHR19855:SF11">
    <property type="entry name" value="RIBOSOME BIOGENESIS PROTEIN WDR12"/>
    <property type="match status" value="1"/>
</dbReference>
<sequence>MDVQMEDLPTGQVRHVQISFFSKEKDVENIPDDIFDIPVTASADNLNNLVNRTIETIKDDWSEKRFEFLIGETFIRSTLAEFIDEYNVETENIIKIECILGLETPKPQYDLPAPDWVSSINITGNHLISTTYSGEITIWNKLGCQLLDTKRDKGSAYKCCSIVKEAVGGPKQLNGYQIVAGGENQLLTLFEIELGKMQPKTIFRGHERSIECVSVNADKTRLISGAFDAHLKIWNLEQDDKTTIFDKGTENEDNTKKRKENFVTKTPMVTLAGHKDAVVGVCWSTWNPAYAVSAGWDNSIIVWDLELDIDYNYMLQLAKCLGFVVKRPSQVSTLTIRQV</sequence>
<keyword evidence="2 5" id="KW-0853">WD repeat</keyword>
<feature type="repeat" description="WD" evidence="5">
    <location>
        <begin position="203"/>
        <end position="244"/>
    </location>
</feature>
<evidence type="ECO:0000256" key="3">
    <source>
        <dbReference type="ARBA" id="ARBA00022737"/>
    </source>
</evidence>
<dbReference type="InterPro" id="IPR012972">
    <property type="entry name" value="NLE"/>
</dbReference>
<dbReference type="Proteomes" id="UP000095283">
    <property type="component" value="Unplaced"/>
</dbReference>
<evidence type="ECO:0000259" key="6">
    <source>
        <dbReference type="Pfam" id="PF08154"/>
    </source>
</evidence>
<dbReference type="InterPro" id="IPR001680">
    <property type="entry name" value="WD40_rpt"/>
</dbReference>
<keyword evidence="4" id="KW-0539">Nucleus</keyword>
<evidence type="ECO:0000256" key="4">
    <source>
        <dbReference type="ARBA" id="ARBA00023242"/>
    </source>
</evidence>
<feature type="repeat" description="WD" evidence="5">
    <location>
        <begin position="271"/>
        <end position="306"/>
    </location>
</feature>
<feature type="domain" description="NLE" evidence="6">
    <location>
        <begin position="16"/>
        <end position="83"/>
    </location>
</feature>
<dbReference type="AlphaFoldDB" id="A0A1I7XQI2"/>
<dbReference type="Pfam" id="PF08154">
    <property type="entry name" value="NLE"/>
    <property type="match status" value="1"/>
</dbReference>
<evidence type="ECO:0000256" key="2">
    <source>
        <dbReference type="ARBA" id="ARBA00022574"/>
    </source>
</evidence>
<comment type="subcellular location">
    <subcellularLocation>
        <location evidence="1">Nucleus</location>
        <location evidence="1">Nucleolus</location>
    </subcellularLocation>
</comment>
<dbReference type="SMART" id="SM00320">
    <property type="entry name" value="WD40"/>
    <property type="match status" value="3"/>
</dbReference>
<dbReference type="GO" id="GO:0005730">
    <property type="term" value="C:nucleolus"/>
    <property type="evidence" value="ECO:0007669"/>
    <property type="project" value="UniProtKB-SubCell"/>
</dbReference>
<dbReference type="PROSITE" id="PS00678">
    <property type="entry name" value="WD_REPEATS_1"/>
    <property type="match status" value="2"/>
</dbReference>
<keyword evidence="3" id="KW-0677">Repeat</keyword>
<proteinExistence type="predicted"/>
<accession>A0A1I7XQI2</accession>
<dbReference type="PANTHER" id="PTHR19855">
    <property type="entry name" value="WD40 REPEAT PROTEIN 12, 37"/>
    <property type="match status" value="1"/>
</dbReference>
<dbReference type="SUPFAM" id="SSF50978">
    <property type="entry name" value="WD40 repeat-like"/>
    <property type="match status" value="1"/>
</dbReference>
<evidence type="ECO:0000256" key="1">
    <source>
        <dbReference type="ARBA" id="ARBA00004604"/>
    </source>
</evidence>
<protein>
    <submittedName>
        <fullName evidence="8">WD_REPEATS_REGION domain-containing protein</fullName>
    </submittedName>
</protein>
<dbReference type="WBParaSite" id="Hba_20052">
    <property type="protein sequence ID" value="Hba_20052"/>
    <property type="gene ID" value="Hba_20052"/>
</dbReference>
<dbReference type="InterPro" id="IPR036322">
    <property type="entry name" value="WD40_repeat_dom_sf"/>
</dbReference>
<evidence type="ECO:0000313" key="7">
    <source>
        <dbReference type="Proteomes" id="UP000095283"/>
    </source>
</evidence>